<name>W4KBA5_HETIT</name>
<evidence type="ECO:0000313" key="2">
    <source>
        <dbReference type="Proteomes" id="UP000030671"/>
    </source>
</evidence>
<sequence length="89" mass="10205">MTRVENAGGAKRQRQWPWQVNVSCCGGQTRNDSSAHARDLLLFTGPRLLRLRSDMVNPFILERSPSIVMFPQTKLHSRERRPCWPASCP</sequence>
<organism evidence="1 2">
    <name type="scientific">Heterobasidion irregulare (strain TC 32-1)</name>
    <dbReference type="NCBI Taxonomy" id="747525"/>
    <lineage>
        <taxon>Eukaryota</taxon>
        <taxon>Fungi</taxon>
        <taxon>Dikarya</taxon>
        <taxon>Basidiomycota</taxon>
        <taxon>Agaricomycotina</taxon>
        <taxon>Agaricomycetes</taxon>
        <taxon>Russulales</taxon>
        <taxon>Bondarzewiaceae</taxon>
        <taxon>Heterobasidion</taxon>
        <taxon>Heterobasidion annosum species complex</taxon>
    </lineage>
</organism>
<dbReference type="InParanoid" id="W4KBA5"/>
<dbReference type="KEGG" id="hir:HETIRDRAFT_440257"/>
<dbReference type="RefSeq" id="XP_009546853.1">
    <property type="nucleotide sequence ID" value="XM_009548558.1"/>
</dbReference>
<dbReference type="Proteomes" id="UP000030671">
    <property type="component" value="Unassembled WGS sequence"/>
</dbReference>
<dbReference type="HOGENOM" id="CLU_2455002_0_0_1"/>
<dbReference type="AlphaFoldDB" id="W4KBA5"/>
<dbReference type="EMBL" id="KI925458">
    <property type="protein sequence ID" value="ETW82326.1"/>
    <property type="molecule type" value="Genomic_DNA"/>
</dbReference>
<proteinExistence type="predicted"/>
<gene>
    <name evidence="1" type="ORF">HETIRDRAFT_440257</name>
</gene>
<keyword evidence="2" id="KW-1185">Reference proteome</keyword>
<dbReference type="GeneID" id="20675241"/>
<accession>W4KBA5</accession>
<reference evidence="1 2" key="1">
    <citation type="journal article" date="2012" name="New Phytol.">
        <title>Insight into trade-off between wood decay and parasitism from the genome of a fungal forest pathogen.</title>
        <authorList>
            <person name="Olson A."/>
            <person name="Aerts A."/>
            <person name="Asiegbu F."/>
            <person name="Belbahri L."/>
            <person name="Bouzid O."/>
            <person name="Broberg A."/>
            <person name="Canback B."/>
            <person name="Coutinho P.M."/>
            <person name="Cullen D."/>
            <person name="Dalman K."/>
            <person name="Deflorio G."/>
            <person name="van Diepen L.T."/>
            <person name="Dunand C."/>
            <person name="Duplessis S."/>
            <person name="Durling M."/>
            <person name="Gonthier P."/>
            <person name="Grimwood J."/>
            <person name="Fossdal C.G."/>
            <person name="Hansson D."/>
            <person name="Henrissat B."/>
            <person name="Hietala A."/>
            <person name="Himmelstrand K."/>
            <person name="Hoffmeister D."/>
            <person name="Hogberg N."/>
            <person name="James T.Y."/>
            <person name="Karlsson M."/>
            <person name="Kohler A."/>
            <person name="Kues U."/>
            <person name="Lee Y.H."/>
            <person name="Lin Y.C."/>
            <person name="Lind M."/>
            <person name="Lindquist E."/>
            <person name="Lombard V."/>
            <person name="Lucas S."/>
            <person name="Lunden K."/>
            <person name="Morin E."/>
            <person name="Murat C."/>
            <person name="Park J."/>
            <person name="Raffaello T."/>
            <person name="Rouze P."/>
            <person name="Salamov A."/>
            <person name="Schmutz J."/>
            <person name="Solheim H."/>
            <person name="Stahlberg J."/>
            <person name="Velez H."/>
            <person name="de Vries R.P."/>
            <person name="Wiebenga A."/>
            <person name="Woodward S."/>
            <person name="Yakovlev I."/>
            <person name="Garbelotto M."/>
            <person name="Martin F."/>
            <person name="Grigoriev I.V."/>
            <person name="Stenlid J."/>
        </authorList>
    </citation>
    <scope>NUCLEOTIDE SEQUENCE [LARGE SCALE GENOMIC DNA]</scope>
    <source>
        <strain evidence="1 2">TC 32-1</strain>
    </source>
</reference>
<protein>
    <submittedName>
        <fullName evidence="1">Uncharacterized protein</fullName>
    </submittedName>
</protein>
<evidence type="ECO:0000313" key="1">
    <source>
        <dbReference type="EMBL" id="ETW82326.1"/>
    </source>
</evidence>